<reference evidence="3 4" key="1">
    <citation type="submission" date="2019-05" db="EMBL/GenBank/DDBJ databases">
        <title>Verrucobacter flavum gen. nov., sp. nov. a new member of the family Verrucomicrobiaceae.</title>
        <authorList>
            <person name="Szuroczki S."/>
            <person name="Abbaszade G."/>
            <person name="Szabo A."/>
            <person name="Felfoldi T."/>
            <person name="Schumann P."/>
            <person name="Boka K."/>
            <person name="Keki Z."/>
            <person name="Toumi M."/>
            <person name="Toth E."/>
        </authorList>
    </citation>
    <scope>NUCLEOTIDE SEQUENCE [LARGE SCALE GENOMIC DNA]</scope>
    <source>
        <strain evidence="3 4">MG-N-17</strain>
    </source>
</reference>
<keyword evidence="4" id="KW-1185">Reference proteome</keyword>
<keyword evidence="2" id="KW-0732">Signal</keyword>
<dbReference type="Proteomes" id="UP000306196">
    <property type="component" value="Unassembled WGS sequence"/>
</dbReference>
<dbReference type="EMBL" id="VAUV01000004">
    <property type="protein sequence ID" value="TLD71656.1"/>
    <property type="molecule type" value="Genomic_DNA"/>
</dbReference>
<evidence type="ECO:0000313" key="4">
    <source>
        <dbReference type="Proteomes" id="UP000306196"/>
    </source>
</evidence>
<protein>
    <submittedName>
        <fullName evidence="3">Uncharacterized protein</fullName>
    </submittedName>
</protein>
<feature type="chain" id="PRO_5024420735" evidence="2">
    <location>
        <begin position="23"/>
        <end position="102"/>
    </location>
</feature>
<dbReference type="AlphaFoldDB" id="A0A5R8KH70"/>
<organism evidence="3 4">
    <name type="scientific">Phragmitibacter flavus</name>
    <dbReference type="NCBI Taxonomy" id="2576071"/>
    <lineage>
        <taxon>Bacteria</taxon>
        <taxon>Pseudomonadati</taxon>
        <taxon>Verrucomicrobiota</taxon>
        <taxon>Verrucomicrobiia</taxon>
        <taxon>Verrucomicrobiales</taxon>
        <taxon>Verrucomicrobiaceae</taxon>
        <taxon>Phragmitibacter</taxon>
    </lineage>
</organism>
<comment type="caution">
    <text evidence="3">The sequence shown here is derived from an EMBL/GenBank/DDBJ whole genome shotgun (WGS) entry which is preliminary data.</text>
</comment>
<feature type="signal peptide" evidence="2">
    <location>
        <begin position="1"/>
        <end position="22"/>
    </location>
</feature>
<evidence type="ECO:0000313" key="3">
    <source>
        <dbReference type="EMBL" id="TLD71656.1"/>
    </source>
</evidence>
<evidence type="ECO:0000256" key="1">
    <source>
        <dbReference type="SAM" id="MobiDB-lite"/>
    </source>
</evidence>
<sequence>MNIIIIRFACMVALILTLTACTEEKSLNKSEKDSDSTAESTKEKHSTVVSVAPSKPTDTPPAAPPASDSNKSAEPKEEIETPITRDAARRDALSKFKQSRQQ</sequence>
<feature type="region of interest" description="Disordered" evidence="1">
    <location>
        <begin position="24"/>
        <end position="102"/>
    </location>
</feature>
<feature type="compositionally biased region" description="Basic and acidic residues" evidence="1">
    <location>
        <begin position="24"/>
        <end position="46"/>
    </location>
</feature>
<name>A0A5R8KH70_9BACT</name>
<gene>
    <name evidence="3" type="ORF">FEM03_05825</name>
</gene>
<dbReference type="PROSITE" id="PS51257">
    <property type="entry name" value="PROKAR_LIPOPROTEIN"/>
    <property type="match status" value="1"/>
</dbReference>
<accession>A0A5R8KH70</accession>
<proteinExistence type="predicted"/>
<dbReference type="RefSeq" id="WP_138085251.1">
    <property type="nucleotide sequence ID" value="NZ_VAUV01000004.1"/>
</dbReference>
<evidence type="ECO:0000256" key="2">
    <source>
        <dbReference type="SAM" id="SignalP"/>
    </source>
</evidence>